<dbReference type="Gene3D" id="2.60.40.10">
    <property type="entry name" value="Immunoglobulins"/>
    <property type="match status" value="1"/>
</dbReference>
<protein>
    <recommendedName>
        <fullName evidence="3">Immunoglobulin subtype domain-containing protein</fullName>
    </recommendedName>
</protein>
<name>A0A3B4TQK1_SERDU</name>
<evidence type="ECO:0000313" key="2">
    <source>
        <dbReference type="Proteomes" id="UP000261420"/>
    </source>
</evidence>
<dbReference type="SUPFAM" id="SSF48726">
    <property type="entry name" value="Immunoglobulin"/>
    <property type="match status" value="1"/>
</dbReference>
<dbReference type="AlphaFoldDB" id="A0A3B4TQK1"/>
<dbReference type="Ensembl" id="ENSSDUT00000008691.1">
    <property type="protein sequence ID" value="ENSSDUP00000008534.1"/>
    <property type="gene ID" value="ENSSDUG00000006264.1"/>
</dbReference>
<dbReference type="InterPro" id="IPR036179">
    <property type="entry name" value="Ig-like_dom_sf"/>
</dbReference>
<dbReference type="GeneTree" id="ENSGT01120000272482"/>
<evidence type="ECO:0008006" key="3">
    <source>
        <dbReference type="Google" id="ProtNLM"/>
    </source>
</evidence>
<keyword evidence="2" id="KW-1185">Reference proteome</keyword>
<dbReference type="OMA" id="CTNEYLQ"/>
<dbReference type="InterPro" id="IPR013783">
    <property type="entry name" value="Ig-like_fold"/>
</dbReference>
<reference evidence="1" key="1">
    <citation type="submission" date="2025-08" db="UniProtKB">
        <authorList>
            <consortium name="Ensembl"/>
        </authorList>
    </citation>
    <scope>IDENTIFICATION</scope>
</reference>
<organism evidence="1 2">
    <name type="scientific">Seriola dumerili</name>
    <name type="common">Greater amberjack</name>
    <name type="synonym">Caranx dumerili</name>
    <dbReference type="NCBI Taxonomy" id="41447"/>
    <lineage>
        <taxon>Eukaryota</taxon>
        <taxon>Metazoa</taxon>
        <taxon>Chordata</taxon>
        <taxon>Craniata</taxon>
        <taxon>Vertebrata</taxon>
        <taxon>Euteleostomi</taxon>
        <taxon>Actinopterygii</taxon>
        <taxon>Neopterygii</taxon>
        <taxon>Teleostei</taxon>
        <taxon>Neoteleostei</taxon>
        <taxon>Acanthomorphata</taxon>
        <taxon>Carangaria</taxon>
        <taxon>Carangiformes</taxon>
        <taxon>Carangidae</taxon>
        <taxon>Seriola</taxon>
    </lineage>
</organism>
<accession>A0A3B4TQK1</accession>
<dbReference type="Proteomes" id="UP000261420">
    <property type="component" value="Unplaced"/>
</dbReference>
<evidence type="ECO:0000313" key="1">
    <source>
        <dbReference type="Ensembl" id="ENSSDUP00000008534.1"/>
    </source>
</evidence>
<proteinExistence type="predicted"/>
<reference evidence="1" key="2">
    <citation type="submission" date="2025-09" db="UniProtKB">
        <authorList>
            <consortium name="Ensembl"/>
        </authorList>
    </citation>
    <scope>IDENTIFICATION</scope>
</reference>
<sequence length="143" mass="16095">SQQRSGPALLYLHIGCAVIEWTHYSSTIGGNVTIRCSLGAAERNRKFLCREDCKKVLIGTIDVVAKSGKYSIEYGTFPVSSTYLYVSITQLTKSDSGRYRCGLERPFLPDSYWEFEIRVTDGEFLCKRIESHVMLPGSHPFST</sequence>